<dbReference type="Proteomes" id="UP000034235">
    <property type="component" value="Unassembled WGS sequence"/>
</dbReference>
<dbReference type="NCBIfam" id="TIGR00043">
    <property type="entry name" value="rRNA maturation RNase YbeY"/>
    <property type="match status" value="1"/>
</dbReference>
<keyword evidence="4" id="KW-0479">Metal-binding</keyword>
<gene>
    <name evidence="8" type="ORF">US86_C0007G0044</name>
</gene>
<dbReference type="InterPro" id="IPR023091">
    <property type="entry name" value="MetalPrtase_cat_dom_sf_prd"/>
</dbReference>
<dbReference type="GO" id="GO:0004222">
    <property type="term" value="F:metalloendopeptidase activity"/>
    <property type="evidence" value="ECO:0007669"/>
    <property type="project" value="InterPro"/>
</dbReference>
<evidence type="ECO:0000256" key="1">
    <source>
        <dbReference type="ARBA" id="ARBA00001947"/>
    </source>
</evidence>
<evidence type="ECO:0000313" key="9">
    <source>
        <dbReference type="Proteomes" id="UP000034235"/>
    </source>
</evidence>
<keyword evidence="3" id="KW-0540">Nuclease</keyword>
<evidence type="ECO:0000256" key="4">
    <source>
        <dbReference type="ARBA" id="ARBA00022723"/>
    </source>
</evidence>
<proteinExistence type="inferred from homology"/>
<dbReference type="PANTHER" id="PTHR46986:SF1">
    <property type="entry name" value="ENDORIBONUCLEASE YBEY, CHLOROPLASTIC"/>
    <property type="match status" value="1"/>
</dbReference>
<dbReference type="Pfam" id="PF02130">
    <property type="entry name" value="YbeY"/>
    <property type="match status" value="1"/>
</dbReference>
<dbReference type="GO" id="GO:0046872">
    <property type="term" value="F:metal ion binding"/>
    <property type="evidence" value="ECO:0007669"/>
    <property type="project" value="UniProtKB-KW"/>
</dbReference>
<keyword evidence="7" id="KW-0862">Zinc</keyword>
<keyword evidence="5" id="KW-0255">Endonuclease</keyword>
<dbReference type="EMBL" id="LBUP01000007">
    <property type="protein sequence ID" value="KKQ65999.1"/>
    <property type="molecule type" value="Genomic_DNA"/>
</dbReference>
<protein>
    <submittedName>
        <fullName evidence="8">Putative rRNA maturation factor</fullName>
    </submittedName>
</protein>
<dbReference type="InterPro" id="IPR002036">
    <property type="entry name" value="YbeY"/>
</dbReference>
<accession>A0A0G0LX55</accession>
<comment type="cofactor">
    <cofactor evidence="1">
        <name>Zn(2+)</name>
        <dbReference type="ChEBI" id="CHEBI:29105"/>
    </cofactor>
</comment>
<sequence>MDDLENKVNQDRNSLPNLLKNYMVNIIVNSDPRYPVNKALIEATVVDVLQRNKVSGKVEVGVSIVGDRKMHSINKQYRGIDSTTNILTFALEDYSSENIQHLPRVGFIAPPDNMLRLGDILISYPQVVEDASFDGVTVDEEIKLLIEHGVKHLLGIHHDSL</sequence>
<dbReference type="AlphaFoldDB" id="A0A0G0LX55"/>
<comment type="similarity">
    <text evidence="2">Belongs to the endoribonuclease YbeY family.</text>
</comment>
<evidence type="ECO:0000256" key="7">
    <source>
        <dbReference type="ARBA" id="ARBA00022833"/>
    </source>
</evidence>
<dbReference type="GO" id="GO:0006364">
    <property type="term" value="P:rRNA processing"/>
    <property type="evidence" value="ECO:0007669"/>
    <property type="project" value="InterPro"/>
</dbReference>
<name>A0A0G0LX55_9BACT</name>
<evidence type="ECO:0000256" key="6">
    <source>
        <dbReference type="ARBA" id="ARBA00022801"/>
    </source>
</evidence>
<evidence type="ECO:0000313" key="8">
    <source>
        <dbReference type="EMBL" id="KKQ65999.1"/>
    </source>
</evidence>
<comment type="caution">
    <text evidence="8">The sequence shown here is derived from an EMBL/GenBank/DDBJ whole genome shotgun (WGS) entry which is preliminary data.</text>
</comment>
<dbReference type="PANTHER" id="PTHR46986">
    <property type="entry name" value="ENDORIBONUCLEASE YBEY, CHLOROPLASTIC"/>
    <property type="match status" value="1"/>
</dbReference>
<evidence type="ECO:0000256" key="5">
    <source>
        <dbReference type="ARBA" id="ARBA00022759"/>
    </source>
</evidence>
<dbReference type="GO" id="GO:0004519">
    <property type="term" value="F:endonuclease activity"/>
    <property type="evidence" value="ECO:0007669"/>
    <property type="project" value="UniProtKB-KW"/>
</dbReference>
<reference evidence="8 9" key="1">
    <citation type="journal article" date="2015" name="Nature">
        <title>rRNA introns, odd ribosomes, and small enigmatic genomes across a large radiation of phyla.</title>
        <authorList>
            <person name="Brown C.T."/>
            <person name="Hug L.A."/>
            <person name="Thomas B.C."/>
            <person name="Sharon I."/>
            <person name="Castelle C.J."/>
            <person name="Singh A."/>
            <person name="Wilkins M.J."/>
            <person name="Williams K.H."/>
            <person name="Banfield J.F."/>
        </authorList>
    </citation>
    <scope>NUCLEOTIDE SEQUENCE [LARGE SCALE GENOMIC DNA]</scope>
</reference>
<evidence type="ECO:0000256" key="2">
    <source>
        <dbReference type="ARBA" id="ARBA00010875"/>
    </source>
</evidence>
<dbReference type="Gene3D" id="3.40.390.30">
    <property type="entry name" value="Metalloproteases ('zincins'), catalytic domain"/>
    <property type="match status" value="1"/>
</dbReference>
<organism evidence="8 9">
    <name type="scientific">Candidatus Daviesbacteria bacterium GW2011_GWA2_38_24</name>
    <dbReference type="NCBI Taxonomy" id="1618422"/>
    <lineage>
        <taxon>Bacteria</taxon>
        <taxon>Candidatus Daviesiibacteriota</taxon>
    </lineage>
</organism>
<evidence type="ECO:0000256" key="3">
    <source>
        <dbReference type="ARBA" id="ARBA00022722"/>
    </source>
</evidence>
<keyword evidence="6" id="KW-0378">Hydrolase</keyword>
<dbReference type="SUPFAM" id="SSF55486">
    <property type="entry name" value="Metalloproteases ('zincins'), catalytic domain"/>
    <property type="match status" value="1"/>
</dbReference>